<dbReference type="InterPro" id="IPR023393">
    <property type="entry name" value="START-like_dom_sf"/>
</dbReference>
<dbReference type="AlphaFoldDB" id="A0A0D8HK44"/>
<dbReference type="PATRIC" id="fig|1280514.3.peg.1346"/>
<dbReference type="SUPFAM" id="SSF55961">
    <property type="entry name" value="Bet v1-like"/>
    <property type="match status" value="1"/>
</dbReference>
<evidence type="ECO:0000313" key="2">
    <source>
        <dbReference type="Proteomes" id="UP000032360"/>
    </source>
</evidence>
<proteinExistence type="predicted"/>
<reference evidence="1 2" key="1">
    <citation type="submission" date="2015-01" db="EMBL/GenBank/DDBJ databases">
        <title>Draft genome of the acidophilic iron oxidizer Acidithrix ferrooxidans strain Py-F3.</title>
        <authorList>
            <person name="Poehlein A."/>
            <person name="Eisen S."/>
            <person name="Schloemann M."/>
            <person name="Johnson B.D."/>
            <person name="Daniel R."/>
            <person name="Muehling M."/>
        </authorList>
    </citation>
    <scope>NUCLEOTIDE SEQUENCE [LARGE SCALE GENOMIC DNA]</scope>
    <source>
        <strain evidence="1 2">Py-F3</strain>
    </source>
</reference>
<sequence length="160" mass="17855">MERGLGSKGRKYNKRVYYIFMEKVIAVARASSKVAPSTFYDRWLDLGSWSDWDLDVEWATLVGPMIQGGVGEMKPKRGPKVSIKIESLELGSSFVNSSRLVGAKLIFGHFLLAREDGGSDIEVAVSLSGPMTWMWRRILAPGIRSNTKASLDRLVEMVEN</sequence>
<dbReference type="Proteomes" id="UP000032360">
    <property type="component" value="Unassembled WGS sequence"/>
</dbReference>
<dbReference type="EMBL" id="JXYS01000025">
    <property type="protein sequence ID" value="KJF18122.1"/>
    <property type="molecule type" value="Genomic_DNA"/>
</dbReference>
<evidence type="ECO:0008006" key="3">
    <source>
        <dbReference type="Google" id="ProtNLM"/>
    </source>
</evidence>
<gene>
    <name evidence="1" type="ORF">AXFE_10230</name>
</gene>
<name>A0A0D8HK44_9ACTN</name>
<dbReference type="STRING" id="1280514.AXFE_10230"/>
<keyword evidence="2" id="KW-1185">Reference proteome</keyword>
<accession>A0A0D8HK44</accession>
<evidence type="ECO:0000313" key="1">
    <source>
        <dbReference type="EMBL" id="KJF18122.1"/>
    </source>
</evidence>
<dbReference type="Gene3D" id="3.30.530.20">
    <property type="match status" value="1"/>
</dbReference>
<protein>
    <recommendedName>
        <fullName evidence="3">Polyketide cyclase / dehydrase and lipid transport</fullName>
    </recommendedName>
</protein>
<comment type="caution">
    <text evidence="1">The sequence shown here is derived from an EMBL/GenBank/DDBJ whole genome shotgun (WGS) entry which is preliminary data.</text>
</comment>
<organism evidence="1 2">
    <name type="scientific">Acidithrix ferrooxidans</name>
    <dbReference type="NCBI Taxonomy" id="1280514"/>
    <lineage>
        <taxon>Bacteria</taxon>
        <taxon>Bacillati</taxon>
        <taxon>Actinomycetota</taxon>
        <taxon>Acidimicrobiia</taxon>
        <taxon>Acidimicrobiales</taxon>
        <taxon>Acidimicrobiaceae</taxon>
        <taxon>Acidithrix</taxon>
    </lineage>
</organism>